<gene>
    <name evidence="2" type="ORF">SLEP1_g33257</name>
</gene>
<sequence length="240" mass="27710">MDYLLVHPYKICSCCFSEVSSSNPPFSDDCILNSRKERKLHESTKLLLLLQAATSTAKLETNLKTNKSYKRRKQIRDASKRKKPKNTQGEKRISLGAPFSPMGEQSSRKSCSHIMHLDKLNVYLPCNMTPVLLQKRLSITERMRWQLYPLIGPLYWAERSSSAPSRFNSDVRAWEGMRRTALLFWDDPPSSPLASLYRTFRIPSQEPLKKEHAKWESSHIFGVNSIHSQCFVSYLIHTTC</sequence>
<feature type="region of interest" description="Disordered" evidence="1">
    <location>
        <begin position="68"/>
        <end position="103"/>
    </location>
</feature>
<reference evidence="2 3" key="1">
    <citation type="journal article" date="2021" name="Commun. Biol.">
        <title>The genome of Shorea leprosula (Dipterocarpaceae) highlights the ecological relevance of drought in aseasonal tropical rainforests.</title>
        <authorList>
            <person name="Ng K.K.S."/>
            <person name="Kobayashi M.J."/>
            <person name="Fawcett J.A."/>
            <person name="Hatakeyama M."/>
            <person name="Paape T."/>
            <person name="Ng C.H."/>
            <person name="Ang C.C."/>
            <person name="Tnah L.H."/>
            <person name="Lee C.T."/>
            <person name="Nishiyama T."/>
            <person name="Sese J."/>
            <person name="O'Brien M.J."/>
            <person name="Copetti D."/>
            <person name="Mohd Noor M.I."/>
            <person name="Ong R.C."/>
            <person name="Putra M."/>
            <person name="Sireger I.Z."/>
            <person name="Indrioko S."/>
            <person name="Kosugi Y."/>
            <person name="Izuno A."/>
            <person name="Isagi Y."/>
            <person name="Lee S.L."/>
            <person name="Shimizu K.K."/>
        </authorList>
    </citation>
    <scope>NUCLEOTIDE SEQUENCE [LARGE SCALE GENOMIC DNA]</scope>
    <source>
        <strain evidence="2">214</strain>
    </source>
</reference>
<keyword evidence="3" id="KW-1185">Reference proteome</keyword>
<name>A0AAV5KG35_9ROSI</name>
<protein>
    <submittedName>
        <fullName evidence="2">Uncharacterized protein</fullName>
    </submittedName>
</protein>
<dbReference type="AlphaFoldDB" id="A0AAV5KG35"/>
<evidence type="ECO:0000256" key="1">
    <source>
        <dbReference type="SAM" id="MobiDB-lite"/>
    </source>
</evidence>
<evidence type="ECO:0000313" key="2">
    <source>
        <dbReference type="EMBL" id="GKV23547.1"/>
    </source>
</evidence>
<dbReference type="Proteomes" id="UP001054252">
    <property type="component" value="Unassembled WGS sequence"/>
</dbReference>
<dbReference type="EMBL" id="BPVZ01000063">
    <property type="protein sequence ID" value="GKV23547.1"/>
    <property type="molecule type" value="Genomic_DNA"/>
</dbReference>
<organism evidence="2 3">
    <name type="scientific">Rubroshorea leprosula</name>
    <dbReference type="NCBI Taxonomy" id="152421"/>
    <lineage>
        <taxon>Eukaryota</taxon>
        <taxon>Viridiplantae</taxon>
        <taxon>Streptophyta</taxon>
        <taxon>Embryophyta</taxon>
        <taxon>Tracheophyta</taxon>
        <taxon>Spermatophyta</taxon>
        <taxon>Magnoliopsida</taxon>
        <taxon>eudicotyledons</taxon>
        <taxon>Gunneridae</taxon>
        <taxon>Pentapetalae</taxon>
        <taxon>rosids</taxon>
        <taxon>malvids</taxon>
        <taxon>Malvales</taxon>
        <taxon>Dipterocarpaceae</taxon>
        <taxon>Rubroshorea</taxon>
    </lineage>
</organism>
<evidence type="ECO:0000313" key="3">
    <source>
        <dbReference type="Proteomes" id="UP001054252"/>
    </source>
</evidence>
<feature type="compositionally biased region" description="Basic residues" evidence="1">
    <location>
        <begin position="68"/>
        <end position="85"/>
    </location>
</feature>
<comment type="caution">
    <text evidence="2">The sequence shown here is derived from an EMBL/GenBank/DDBJ whole genome shotgun (WGS) entry which is preliminary data.</text>
</comment>
<proteinExistence type="predicted"/>
<accession>A0AAV5KG35</accession>